<reference evidence="3" key="1">
    <citation type="journal article" date="2019" name="Int. J. Syst. Evol. Microbiol.">
        <title>The Global Catalogue of Microorganisms (GCM) 10K type strain sequencing project: providing services to taxonomists for standard genome sequencing and annotation.</title>
        <authorList>
            <consortium name="The Broad Institute Genomics Platform"/>
            <consortium name="The Broad Institute Genome Sequencing Center for Infectious Disease"/>
            <person name="Wu L."/>
            <person name="Ma J."/>
        </authorList>
    </citation>
    <scope>NUCLEOTIDE SEQUENCE [LARGE SCALE GENOMIC DNA]</scope>
    <source>
        <strain evidence="3">CGMCC 1.8859</strain>
    </source>
</reference>
<dbReference type="EMBL" id="BMLX01000001">
    <property type="protein sequence ID" value="GGP19927.1"/>
    <property type="molecule type" value="Genomic_DNA"/>
</dbReference>
<keyword evidence="3" id="KW-1185">Reference proteome</keyword>
<evidence type="ECO:0000313" key="3">
    <source>
        <dbReference type="Proteomes" id="UP000637267"/>
    </source>
</evidence>
<organism evidence="2 3">
    <name type="scientific">Silvimonas iriomotensis</name>
    <dbReference type="NCBI Taxonomy" id="449662"/>
    <lineage>
        <taxon>Bacteria</taxon>
        <taxon>Pseudomonadati</taxon>
        <taxon>Pseudomonadota</taxon>
        <taxon>Betaproteobacteria</taxon>
        <taxon>Neisseriales</taxon>
        <taxon>Chitinibacteraceae</taxon>
        <taxon>Silvimonas</taxon>
    </lineage>
</organism>
<protein>
    <recommendedName>
        <fullName evidence="1">AbiTii domain-containing protein</fullName>
    </recommendedName>
</protein>
<dbReference type="RefSeq" id="WP_188703396.1">
    <property type="nucleotide sequence ID" value="NZ_BMLX01000001.1"/>
</dbReference>
<name>A0ABQ2P742_9NEIS</name>
<evidence type="ECO:0000313" key="2">
    <source>
        <dbReference type="EMBL" id="GGP19927.1"/>
    </source>
</evidence>
<sequence>MNECKAIRDALHNRTTSLVSLLKRTQRLAIAAGNVRVQRWADHELNGYPDDEALPEYRVVSAQAWVRLQGNQVVIDAMLISGELIPAWLREDLAYSHLRNPVSDYMPYLLGKHDDELRENWPRQLVAQLNAETRPFVPAMRCLEGWKTIHRGAVCEMVASCRDELLFALNEIEFGFGQSVAINTSINAIQPEPPLRPDLRLATGSHYAGQERRMA</sequence>
<dbReference type="Pfam" id="PF18864">
    <property type="entry name" value="AbiTii"/>
    <property type="match status" value="1"/>
</dbReference>
<accession>A0ABQ2P742</accession>
<evidence type="ECO:0000259" key="1">
    <source>
        <dbReference type="Pfam" id="PF18864"/>
    </source>
</evidence>
<comment type="caution">
    <text evidence="2">The sequence shown here is derived from an EMBL/GenBank/DDBJ whole genome shotgun (WGS) entry which is preliminary data.</text>
</comment>
<proteinExistence type="predicted"/>
<dbReference type="InterPro" id="IPR041304">
    <property type="entry name" value="AbiTii"/>
</dbReference>
<gene>
    <name evidence="2" type="ORF">GCM10010970_13040</name>
</gene>
<dbReference type="Proteomes" id="UP000637267">
    <property type="component" value="Unassembled WGS sequence"/>
</dbReference>
<feature type="domain" description="AbiTii" evidence="1">
    <location>
        <begin position="7"/>
        <end position="183"/>
    </location>
</feature>